<reference evidence="1 2" key="1">
    <citation type="submission" date="2020-08" db="EMBL/GenBank/DDBJ databases">
        <title>Genomic Encyclopedia of Type Strains, Phase IV (KMG-IV): sequencing the most valuable type-strain genomes for metagenomic binning, comparative biology and taxonomic classification.</title>
        <authorList>
            <person name="Goeker M."/>
        </authorList>
    </citation>
    <scope>NUCLEOTIDE SEQUENCE [LARGE SCALE GENOMIC DNA]</scope>
    <source>
        <strain evidence="1 2">DSM 102983</strain>
    </source>
</reference>
<accession>A0ABR6KMJ9</accession>
<protein>
    <submittedName>
        <fullName evidence="1">Uncharacterized protein</fullName>
    </submittedName>
</protein>
<dbReference type="RefSeq" id="WP_183671075.1">
    <property type="nucleotide sequence ID" value="NZ_BMPB01000012.1"/>
</dbReference>
<name>A0ABR6KMJ9_9BACT</name>
<proteinExistence type="predicted"/>
<evidence type="ECO:0000313" key="1">
    <source>
        <dbReference type="EMBL" id="MBB4622675.1"/>
    </source>
</evidence>
<evidence type="ECO:0000313" key="2">
    <source>
        <dbReference type="Proteomes" id="UP000533637"/>
    </source>
</evidence>
<dbReference type="Proteomes" id="UP000533637">
    <property type="component" value="Unassembled WGS sequence"/>
</dbReference>
<gene>
    <name evidence="1" type="ORF">GGQ57_002575</name>
</gene>
<dbReference type="EMBL" id="JACHOC010000004">
    <property type="protein sequence ID" value="MBB4622675.1"/>
    <property type="molecule type" value="Genomic_DNA"/>
</dbReference>
<sequence length="109" mass="12375">MRRIASHYIYWQKWYRMHYLELDAEGRFAGVFPLEQEIANTEFYDGTLLPVPSGVSFPPSGAFSMEWLAVSDRVTVSSFVYIYRLTGISPATSELGTDNGCGDCHVQRL</sequence>
<organism evidence="1 2">
    <name type="scientific">Parabacteroides faecis</name>
    <dbReference type="NCBI Taxonomy" id="1217282"/>
    <lineage>
        <taxon>Bacteria</taxon>
        <taxon>Pseudomonadati</taxon>
        <taxon>Bacteroidota</taxon>
        <taxon>Bacteroidia</taxon>
        <taxon>Bacteroidales</taxon>
        <taxon>Tannerellaceae</taxon>
        <taxon>Parabacteroides</taxon>
    </lineage>
</organism>
<comment type="caution">
    <text evidence="1">The sequence shown here is derived from an EMBL/GenBank/DDBJ whole genome shotgun (WGS) entry which is preliminary data.</text>
</comment>
<keyword evidence="2" id="KW-1185">Reference proteome</keyword>